<gene>
    <name evidence="3" type="primary">LOC108625871</name>
</gene>
<feature type="coiled-coil region" evidence="1">
    <location>
        <begin position="28"/>
        <end position="58"/>
    </location>
</feature>
<keyword evidence="2" id="KW-1185">Reference proteome</keyword>
<dbReference type="GeneID" id="108625871"/>
<dbReference type="AlphaFoldDB" id="A0AAJ7S2G8"/>
<organism evidence="2 3">
    <name type="scientific">Ceratina calcarata</name>
    <dbReference type="NCBI Taxonomy" id="156304"/>
    <lineage>
        <taxon>Eukaryota</taxon>
        <taxon>Metazoa</taxon>
        <taxon>Ecdysozoa</taxon>
        <taxon>Arthropoda</taxon>
        <taxon>Hexapoda</taxon>
        <taxon>Insecta</taxon>
        <taxon>Pterygota</taxon>
        <taxon>Neoptera</taxon>
        <taxon>Endopterygota</taxon>
        <taxon>Hymenoptera</taxon>
        <taxon>Apocrita</taxon>
        <taxon>Aculeata</taxon>
        <taxon>Apoidea</taxon>
        <taxon>Anthophila</taxon>
        <taxon>Apidae</taxon>
        <taxon>Ceratina</taxon>
        <taxon>Zadontomerus</taxon>
    </lineage>
</organism>
<reference evidence="3" key="1">
    <citation type="submission" date="2025-08" db="UniProtKB">
        <authorList>
            <consortium name="RefSeq"/>
        </authorList>
    </citation>
    <scope>IDENTIFICATION</scope>
    <source>
        <tissue evidence="3">Whole body</tissue>
    </source>
</reference>
<evidence type="ECO:0000256" key="1">
    <source>
        <dbReference type="SAM" id="Coils"/>
    </source>
</evidence>
<accession>A0AAJ7S2G8</accession>
<dbReference type="Proteomes" id="UP000694925">
    <property type="component" value="Unplaced"/>
</dbReference>
<evidence type="ECO:0000313" key="3">
    <source>
        <dbReference type="RefSeq" id="XP_026670121.1"/>
    </source>
</evidence>
<protein>
    <submittedName>
        <fullName evidence="3">Uncharacterized protein LOC108625871</fullName>
    </submittedName>
</protein>
<dbReference type="KEGG" id="ccal:108625871"/>
<sequence>MMIDLNDEGHDLRLIKNVDRRIELKVLRNELAVRNEILSVKKKELKEKRKELDNINYDIWNTQDRFCDEIWNFSSRHNFNKLFNQYPDGTQIIEPHECKYNSVIDEGAGKTDIQLKLKQEIDIINNELILVRKNNVDVEDDLKRCRVTLDNLVSFSEEALKLIRCIIIKLKSTFIKYLRSY</sequence>
<evidence type="ECO:0000313" key="2">
    <source>
        <dbReference type="Proteomes" id="UP000694925"/>
    </source>
</evidence>
<dbReference type="RefSeq" id="XP_026670121.1">
    <property type="nucleotide sequence ID" value="XM_026814320.1"/>
</dbReference>
<keyword evidence="1" id="KW-0175">Coiled coil</keyword>
<name>A0AAJ7S2G8_9HYME</name>
<proteinExistence type="predicted"/>